<evidence type="ECO:0000313" key="10">
    <source>
        <dbReference type="Proteomes" id="UP000516480"/>
    </source>
</evidence>
<name>A0A122IZY1_PLABE</name>
<sequence length="1872" mass="224208">MEYTFKFYKHKHLMLLKDKWGDEISKHLLYSLNDIDTRIETRQDNENKESNLNLVENKEKLNTPFYELNYSNIFSMIQYSSICISIFVNENENETKDNIVGIISIDYDLLPNFEDVENESYCADTKIENNNYFSNKLDLDDLYYSLSLYIKKYNIVSNLNTNNTLIINLIITDNTNYYYDLFFYLFNEFEDIAFILIFLKNENNIEKMDILEKGILIDLDSLTYDNLKTRSNSNLKYNKIFIINKNMFVNKIYIRSTTSSDIYDLHELFKKYIYYPEHKSNNYLVYDIIENKTENDILISILNSREKIIGFVWLKKNIDVNILVNLYNLKKYNYLIKKDLYSSISSQLVPYKGGDKVLNKMKKKYLFVEFKQHILKSIKIESIDDLEKKYEIDNKIIYDYLNDHLIKDVDQYFEYFKNKNLNISNTIKNIYNKMQYDYENLKSNGEGNSINFFQLNKLINLYAHISFSDISKVSKTFYDNFEKIEILYFNFNNDKTYKKIYENIKKKKEGIIGDVLPENNTKKMNIIKLNYDSSVKKTEKEFKKVVNLSYYDIFLLLQNIYPDVFKTNEIILLFLFLDLYEIILVTESTIFDCVSFKTYLDELININKNYFIYKYKHIDWLSNLCDNDKNAYSLNLFVLNDKYYSNSKEILLKIEKICFEEVDYIIATNNERGYIPFILNYFNMIKKKKKANTLESLYILNKYTLFLAPSTDYMKVSEIEDVQNFLKNCNFDKKNEIIHTILSLKKYCKNKLDTEKTIYSSDSHIWELNFYQAHNYYIFVSKSGNSIINVTSGRILNNLDFYYKDKVYDFKNIIVQNENKNTKHFLMSFFSSIIIFKYYDKHIIHNILRLIKACSCHVEISDNQFRDVYKHFKILRKKDNKINIIKKKNICDNKKCMEIYGEEKKKKKYLIITKQMCSKKSVNVDNNLVFWGVNDVCLYTLYKILKNNEYIFNNIILIIRYKNKYLCKNVIDKYNNITNISLDRLTIYNKLKNIMVNDRIKIIYDNVYSIDRENKKLELSQKKWIHYDYLFLCFDKEDITTYSFDIDSYQIGKKKNFNFLEQSHRLVDENGKLDFLVKAKDYEKYENCEKGEHLNKSKDGQIEINKTVKKYRKKQNEKGYESCRGNDNELEKEKEKYATSESSDIYDENIEQKNKIFQINENSEIGKTQKLKNFDKGDNSEITIKNSNIHKNEKDYSTHYYTNYSTLSSSCFDTSEESSSCVKDISNNGKQTKKLEEDSEINKEKKYKKNKRSINGVFSISDPMIEKYFDEKSEYMKIVKNCVNYIVIYSNNLDILSIINFFLKNKIKTYKLIIICPYNCNKCYREHMKGMKKENEEKDNDKNEVEYIKDYIFKERGYYKNKEDLKNNYLFLNNTNPSNNYYHKNCVLKNIKHALNKIFFLFHLLKIRIIYGKIIAIKKNKDNKLKNIIVHYCKHKKTDQSFINSKNNFLKNMIILPCQILLSSHNFDMNNHVNYILRKSSIVYNKKICLNHNFQTNDKFIFSGGDLCAFSNKYRINKNRELNHEYYNSVEIGKLASKQILKIVLDKCRIPYNVLKLKKKKKKIEKCEKLNINRIKGSEEMKEKKIFETDKKSIEKIQNIENKCDDIFYHYKKLKVFEKPFVYFNKLPCDFYFYYFQASNGDLCKYNDLLAPQSGEENIKPNINDKNDNSGKFKKIYNNAFCTDTLKITIKNQLELNEKFNVKYFDISKNIHAQGYYCRITTNSLNMINSFTYLGREKLNFYNLSSLCNLSINYFYTIVKKIKNCNSLNYDILSMMNEEREQFIFYYKFQKYKNKLKEKIINTPHMKESIQLLIKDIHDKDLLKNYLEDKILNVEDNDVCKNIKKNVQIHLMESIKKNRDLLNGYYMPTCNY</sequence>
<protein>
    <recommendedName>
        <fullName evidence="11">Cilia- and flagella-associated protein 61 N-terminal domain-containing protein</fullName>
    </recommendedName>
</protein>
<dbReference type="SUPFAM" id="SSF51905">
    <property type="entry name" value="FAD/NAD(P)-binding domain"/>
    <property type="match status" value="1"/>
</dbReference>
<dbReference type="EMBL" id="LT608150">
    <property type="protein sequence ID" value="SCM26883.1"/>
    <property type="molecule type" value="Genomic_DNA"/>
</dbReference>
<dbReference type="EMBL" id="LT608262">
    <property type="protein sequence ID" value="SCO64432.1"/>
    <property type="molecule type" value="Genomic_DNA"/>
</dbReference>
<dbReference type="Proteomes" id="UP000516480">
    <property type="component" value="Chromosome 14"/>
</dbReference>
<dbReference type="EMBL" id="LT614640">
    <property type="protein sequence ID" value="SCN28684.1"/>
    <property type="molecule type" value="Genomic_DNA"/>
</dbReference>
<dbReference type="InterPro" id="IPR036188">
    <property type="entry name" value="FAD/NAD-bd_sf"/>
</dbReference>
<evidence type="ECO:0000313" key="7">
    <source>
        <dbReference type="Proteomes" id="UP000219860"/>
    </source>
</evidence>
<evidence type="ECO:0000313" key="4">
    <source>
        <dbReference type="EMBL" id="SCO62915.1"/>
    </source>
</evidence>
<evidence type="ECO:0000313" key="2">
    <source>
        <dbReference type="EMBL" id="SCM26883.1"/>
    </source>
</evidence>
<dbReference type="PANTHER" id="PTHR21178:SF8">
    <property type="entry name" value="CILIA- AND FLAGELLA-ASSOCIATED PROTEIN 61"/>
    <property type="match status" value="1"/>
</dbReference>
<dbReference type="PANTHER" id="PTHR21178">
    <property type="entry name" value="CILIA- AND FLAGELLA-ASSOCIATED PROTEIN 61"/>
    <property type="match status" value="1"/>
</dbReference>
<dbReference type="Proteomes" id="UP000219860">
    <property type="component" value="Chromosome 14"/>
</dbReference>
<dbReference type="EMBL" id="LT160034">
    <property type="protein sequence ID" value="CXJ25751.1"/>
    <property type="molecule type" value="Genomic_DNA"/>
</dbReference>
<proteinExistence type="predicted"/>
<dbReference type="OMA" id="HFQENNH"/>
<evidence type="ECO:0000313" key="6">
    <source>
        <dbReference type="Proteomes" id="UP000069549"/>
    </source>
</evidence>
<dbReference type="Proteomes" id="UP000220214">
    <property type="component" value="Chromosome 14"/>
</dbReference>
<reference evidence="1 6" key="1">
    <citation type="submission" date="2016-02" db="EMBL/GenBank/DDBJ databases">
        <authorList>
            <consortium name="Pathogen Informatics"/>
        </authorList>
    </citation>
    <scope>NUCLEOTIDE SEQUENCE [LARGE SCALE GENOMIC DNA]</scope>
    <source>
        <strain evidence="1 6">K173</strain>
        <strain evidence="2 10">NK65 ny</strain>
        <strain evidence="3 9">NK65e</strain>
        <strain evidence="5 7">SP11 Antwerpcl1</strain>
        <strain evidence="4 8">SP11 RLL</strain>
    </source>
</reference>
<evidence type="ECO:0008006" key="11">
    <source>
        <dbReference type="Google" id="ProtNLM"/>
    </source>
</evidence>
<evidence type="ECO:0000313" key="5">
    <source>
        <dbReference type="EMBL" id="SCO64432.1"/>
    </source>
</evidence>
<dbReference type="VEuPathDB" id="PlasmoDB:PBANKA_1450400"/>
<dbReference type="Proteomes" id="UP000069549">
    <property type="component" value="Chromosome 14"/>
</dbReference>
<dbReference type="Proteomes" id="UP000219974">
    <property type="component" value="Chromosome 14"/>
</dbReference>
<dbReference type="InterPro" id="IPR038884">
    <property type="entry name" value="CFAP61"/>
</dbReference>
<evidence type="ECO:0000313" key="8">
    <source>
        <dbReference type="Proteomes" id="UP000219974"/>
    </source>
</evidence>
<accession>A0A122IZY1</accession>
<dbReference type="OrthoDB" id="382863at2759"/>
<dbReference type="EMBL" id="LT608278">
    <property type="protein sequence ID" value="SCO62915.1"/>
    <property type="molecule type" value="Genomic_DNA"/>
</dbReference>
<evidence type="ECO:0000313" key="1">
    <source>
        <dbReference type="EMBL" id="CXJ25751.1"/>
    </source>
</evidence>
<evidence type="ECO:0000313" key="3">
    <source>
        <dbReference type="EMBL" id="SCN28684.1"/>
    </source>
</evidence>
<evidence type="ECO:0000313" key="9">
    <source>
        <dbReference type="Proteomes" id="UP000220214"/>
    </source>
</evidence>
<organism evidence="1 6">
    <name type="scientific">Plasmodium berghei</name>
    <dbReference type="NCBI Taxonomy" id="5821"/>
    <lineage>
        <taxon>Eukaryota</taxon>
        <taxon>Sar</taxon>
        <taxon>Alveolata</taxon>
        <taxon>Apicomplexa</taxon>
        <taxon>Aconoidasida</taxon>
        <taxon>Haemosporida</taxon>
        <taxon>Plasmodiidae</taxon>
        <taxon>Plasmodium</taxon>
        <taxon>Plasmodium (Vinckeia)</taxon>
    </lineage>
</organism>
<gene>
    <name evidence="1" type="ORF">PBK173_000477900</name>
    <name evidence="3" type="ORF">PBNK65E_000468100</name>
    <name evidence="2" type="ORF">PBNK65NY_000466800</name>
    <name evidence="5" type="ORF">PBSP11A_000467800</name>
    <name evidence="4" type="ORF">PBSP11RLL_000467400</name>
</gene>